<dbReference type="EC" id="3.6.4.-" evidence="9"/>
<dbReference type="InterPro" id="IPR041471">
    <property type="entry name" value="UvrB_inter"/>
</dbReference>
<dbReference type="PROSITE" id="PS51192">
    <property type="entry name" value="HELICASE_ATP_BIND_1"/>
    <property type="match status" value="1"/>
</dbReference>
<evidence type="ECO:0000256" key="6">
    <source>
        <dbReference type="ARBA" id="ARBA00022840"/>
    </source>
</evidence>
<dbReference type="InterPro" id="IPR047112">
    <property type="entry name" value="RecG/Mfd"/>
</dbReference>
<keyword evidence="5" id="KW-0347">Helicase</keyword>
<dbReference type="CDD" id="cd17991">
    <property type="entry name" value="DEXHc_TRCF"/>
    <property type="match status" value="1"/>
</dbReference>
<dbReference type="PANTHER" id="PTHR47964">
    <property type="entry name" value="ATP-DEPENDENT DNA HELICASE HOMOLOG RECG, CHLOROPLASTIC"/>
    <property type="match status" value="1"/>
</dbReference>
<evidence type="ECO:0000313" key="12">
    <source>
        <dbReference type="EMBL" id="MBO1316948.1"/>
    </source>
</evidence>
<dbReference type="SUPFAM" id="SSF141259">
    <property type="entry name" value="CarD-like"/>
    <property type="match status" value="1"/>
</dbReference>
<keyword evidence="13" id="KW-1185">Reference proteome</keyword>
<dbReference type="NCBIfam" id="TIGR00580">
    <property type="entry name" value="mfd"/>
    <property type="match status" value="1"/>
</dbReference>
<dbReference type="SMART" id="SM01058">
    <property type="entry name" value="CarD_TRCF"/>
    <property type="match status" value="1"/>
</dbReference>
<dbReference type="InterPro" id="IPR037235">
    <property type="entry name" value="TRCF-like_C_D7"/>
</dbReference>
<proteinExistence type="inferred from homology"/>
<dbReference type="GO" id="GO:0016787">
    <property type="term" value="F:hydrolase activity"/>
    <property type="evidence" value="ECO:0007669"/>
    <property type="project" value="UniProtKB-KW"/>
</dbReference>
<comment type="subcellular location">
    <subcellularLocation>
        <location evidence="9">Cytoplasm</location>
    </subcellularLocation>
</comment>
<accession>A0A8J7U264</accession>
<comment type="caution">
    <text evidence="12">The sequence shown here is derived from an EMBL/GenBank/DDBJ whole genome shotgun (WGS) entry which is preliminary data.</text>
</comment>
<dbReference type="Pfam" id="PF17757">
    <property type="entry name" value="UvrB_inter"/>
    <property type="match status" value="1"/>
</dbReference>
<protein>
    <recommendedName>
        <fullName evidence="9">Transcription-repair-coupling factor</fullName>
        <shortName evidence="9">TRCF</shortName>
        <ecNumber evidence="9">3.6.4.-</ecNumber>
    </recommendedName>
</protein>
<evidence type="ECO:0000256" key="9">
    <source>
        <dbReference type="HAMAP-Rule" id="MF_00969"/>
    </source>
</evidence>
<dbReference type="GO" id="GO:0006355">
    <property type="term" value="P:regulation of DNA-templated transcription"/>
    <property type="evidence" value="ECO:0007669"/>
    <property type="project" value="UniProtKB-UniRule"/>
</dbReference>
<evidence type="ECO:0000313" key="13">
    <source>
        <dbReference type="Proteomes" id="UP000664417"/>
    </source>
</evidence>
<evidence type="ECO:0000256" key="5">
    <source>
        <dbReference type="ARBA" id="ARBA00022806"/>
    </source>
</evidence>
<dbReference type="PANTHER" id="PTHR47964:SF1">
    <property type="entry name" value="ATP-DEPENDENT DNA HELICASE HOMOLOG RECG, CHLOROPLASTIC"/>
    <property type="match status" value="1"/>
</dbReference>
<dbReference type="SMART" id="SM00982">
    <property type="entry name" value="TRCF"/>
    <property type="match status" value="1"/>
</dbReference>
<sequence>MSFFQLRGEQVRHAHGLRGSAALHYLTQQEQPTILVTADVKRIHATANALRSLNPQARVFELPPLEGSAFAFTPVHPLTRRTRLACFDALLTNRWDMIVTHPRVFLETLASRDALAKPRLSLQSGDRYDLPQLCRTLAEMGYLANDLVSQPGDFSRRGGMLDIYSSVDERAWRLDFWDDELEEIREFDPATQRSMHVVDSVEILPMFEWHVTPREAAVFARKGGELWNQSEARKQFLSLVAELRDRGRFSGFLHWTALFFEHPHHFLDLVEQPALLFVDDHEAVQEQCEQYLTQLTTQADALGQNQLQTPLRTLFHQSDIKQIDLPEHVTAVIHHTLGLTEVQDEFLTQSVPQYKSDVRRFIDHWKQQAKRLAVVIVAQNTGALKHLEEQLEHEGFFVKTCDLPIRTELAPGFYAAKGALPTGFQWPDRKLVVIAGPDIWSKIKAARKPAGGKRVFQAEFRDLKVGDLVVHEEHGIGKFIGLLEMEVGGGRHEMMALTYKGDQKLYVSLNQLHLVQRFSSADNQVQLDKLGGTAWVKTKGRVRKALREMAGELVKLYAQRKLVTRTPYGADTEWQGSFEDAFEHELTSGQFNAVNEIKADLESPRPMDRLLVGDVGFGKTEVAMRTAFKCVMEGFQVAVLCPTTVLAFQHYHTFKNRFGNFPVAVNWISRFSSSKHIKKALTDLADGKVDLIIGTHRLLSKDIKFKNLGAVIIDEEQRFGVAHKERLKQMRKQVDVLSMSATPIPRTLNMSLSGIRDISVIETPPRNRLAISTNVVESRDGLIRNAIDFELARGGQVFFIHNRVETMDTMVAGLRELMPHLRISAAHGQMDPKRIEHQMLQFMQRETDVLVASTIIENGVDIPNANTMIINRADMFGMSQLYQLRGRIGRSDRPAFAYLLVPPRARMSNQARQRLAALEEFSDLGSGFRIAARDMELRGAGNLLGANQAGHINAIGYDLFVKMLEEAVAELSGHEIEDKVSCLVNLNFGAAVPKKYIEETNQRLHYYKKFAAAESDTEIDELQQTMVDCYGPCPAEVAQLMAEHKLRLFLSRKRVLHVERERDKLQLRFHETAKVRGDLVMNWIQKKKALSLSPEGVLKLALPSRDPGDVLGYIKDVSEELIASGTA</sequence>
<dbReference type="Gene3D" id="3.90.1150.50">
    <property type="entry name" value="Transcription-repair-coupling factor, D7 domain"/>
    <property type="match status" value="1"/>
</dbReference>
<evidence type="ECO:0000256" key="8">
    <source>
        <dbReference type="ARBA" id="ARBA00023204"/>
    </source>
</evidence>
<feature type="domain" description="Helicase ATP-binding" evidence="10">
    <location>
        <begin position="600"/>
        <end position="761"/>
    </location>
</feature>
<dbReference type="Pfam" id="PF02559">
    <property type="entry name" value="CarD_TRCF_RID"/>
    <property type="match status" value="1"/>
</dbReference>
<dbReference type="InterPro" id="IPR014001">
    <property type="entry name" value="Helicase_ATP-bd"/>
</dbReference>
<dbReference type="GO" id="GO:0005737">
    <property type="term" value="C:cytoplasm"/>
    <property type="evidence" value="ECO:0007669"/>
    <property type="project" value="UniProtKB-SubCell"/>
</dbReference>
<dbReference type="InterPro" id="IPR005118">
    <property type="entry name" value="TRCF_C"/>
</dbReference>
<keyword evidence="2 9" id="KW-0547">Nucleotide-binding</keyword>
<evidence type="ECO:0000256" key="1">
    <source>
        <dbReference type="ARBA" id="ARBA00022490"/>
    </source>
</evidence>
<dbReference type="HAMAP" id="MF_00969">
    <property type="entry name" value="TRCF"/>
    <property type="match status" value="1"/>
</dbReference>
<dbReference type="InterPro" id="IPR036101">
    <property type="entry name" value="CarD-like/TRCF_RID_sf"/>
</dbReference>
<comment type="similarity">
    <text evidence="9">In the C-terminal section; belongs to the helicase family. RecG subfamily.</text>
</comment>
<dbReference type="GO" id="GO:0005524">
    <property type="term" value="F:ATP binding"/>
    <property type="evidence" value="ECO:0007669"/>
    <property type="project" value="UniProtKB-UniRule"/>
</dbReference>
<keyword evidence="4 9" id="KW-0378">Hydrolase</keyword>
<dbReference type="InterPro" id="IPR001650">
    <property type="entry name" value="Helicase_C-like"/>
</dbReference>
<dbReference type="GO" id="GO:0000716">
    <property type="term" value="P:transcription-coupled nucleotide-excision repair, DNA damage recognition"/>
    <property type="evidence" value="ECO:0007669"/>
    <property type="project" value="UniProtKB-UniRule"/>
</dbReference>
<keyword evidence="3 9" id="KW-0227">DNA damage</keyword>
<comment type="similarity">
    <text evidence="9">In the N-terminal section; belongs to the UvrB family.</text>
</comment>
<dbReference type="RefSeq" id="WP_207856184.1">
    <property type="nucleotide sequence ID" value="NZ_JAFREP010000001.1"/>
</dbReference>
<dbReference type="Gene3D" id="2.40.10.170">
    <property type="match status" value="1"/>
</dbReference>
<dbReference type="InterPro" id="IPR003711">
    <property type="entry name" value="CarD-like/TRCF_RID"/>
</dbReference>
<dbReference type="SUPFAM" id="SSF52540">
    <property type="entry name" value="P-loop containing nucleoside triphosphate hydrolases"/>
    <property type="match status" value="4"/>
</dbReference>
<name>A0A8J7U264_9BACT</name>
<keyword evidence="1 9" id="KW-0963">Cytoplasm</keyword>
<evidence type="ECO:0000259" key="10">
    <source>
        <dbReference type="PROSITE" id="PS51192"/>
    </source>
</evidence>
<evidence type="ECO:0000256" key="3">
    <source>
        <dbReference type="ARBA" id="ARBA00022763"/>
    </source>
</evidence>
<evidence type="ECO:0000256" key="4">
    <source>
        <dbReference type="ARBA" id="ARBA00022801"/>
    </source>
</evidence>
<dbReference type="Pfam" id="PF00270">
    <property type="entry name" value="DEAD"/>
    <property type="match status" value="1"/>
</dbReference>
<dbReference type="GO" id="GO:0003678">
    <property type="term" value="F:DNA helicase activity"/>
    <property type="evidence" value="ECO:0007669"/>
    <property type="project" value="TreeGrafter"/>
</dbReference>
<dbReference type="Gene3D" id="3.40.50.11180">
    <property type="match status" value="1"/>
</dbReference>
<organism evidence="12 13">
    <name type="scientific">Acanthopleuribacter pedis</name>
    <dbReference type="NCBI Taxonomy" id="442870"/>
    <lineage>
        <taxon>Bacteria</taxon>
        <taxon>Pseudomonadati</taxon>
        <taxon>Acidobacteriota</taxon>
        <taxon>Holophagae</taxon>
        <taxon>Acanthopleuribacterales</taxon>
        <taxon>Acanthopleuribacteraceae</taxon>
        <taxon>Acanthopleuribacter</taxon>
    </lineage>
</organism>
<comment type="function">
    <text evidence="9">Couples transcription and DNA repair by recognizing RNA polymerase (RNAP) stalled at DNA lesions. Mediates ATP-dependent release of RNAP and its truncated transcript from the DNA, and recruitment of nucleotide excision repair machinery to the damaged site.</text>
</comment>
<gene>
    <name evidence="9 12" type="primary">mfd</name>
    <name evidence="12" type="ORF">J3U88_00650</name>
</gene>
<dbReference type="Pfam" id="PF03461">
    <property type="entry name" value="TRCF"/>
    <property type="match status" value="1"/>
</dbReference>
<dbReference type="SMART" id="SM00487">
    <property type="entry name" value="DEXDc"/>
    <property type="match status" value="1"/>
</dbReference>
<dbReference type="InterPro" id="IPR011545">
    <property type="entry name" value="DEAD/DEAH_box_helicase_dom"/>
</dbReference>
<dbReference type="Pfam" id="PF00271">
    <property type="entry name" value="Helicase_C"/>
    <property type="match status" value="1"/>
</dbReference>
<dbReference type="PROSITE" id="PS51194">
    <property type="entry name" value="HELICASE_CTER"/>
    <property type="match status" value="1"/>
</dbReference>
<feature type="domain" description="Helicase C-terminal" evidence="11">
    <location>
        <begin position="782"/>
        <end position="936"/>
    </location>
</feature>
<keyword evidence="6 9" id="KW-0067">ATP-binding</keyword>
<evidence type="ECO:0000256" key="7">
    <source>
        <dbReference type="ARBA" id="ARBA00023125"/>
    </source>
</evidence>
<dbReference type="AlphaFoldDB" id="A0A8J7U264"/>
<dbReference type="Gene3D" id="3.30.2060.10">
    <property type="entry name" value="Penicillin-binding protein 1b domain"/>
    <property type="match status" value="1"/>
</dbReference>
<keyword evidence="7 9" id="KW-0238">DNA-binding</keyword>
<dbReference type="EMBL" id="JAFREP010000001">
    <property type="protein sequence ID" value="MBO1316948.1"/>
    <property type="molecule type" value="Genomic_DNA"/>
</dbReference>
<dbReference type="SUPFAM" id="SSF143517">
    <property type="entry name" value="TRCF domain-like"/>
    <property type="match status" value="1"/>
</dbReference>
<evidence type="ECO:0000259" key="11">
    <source>
        <dbReference type="PROSITE" id="PS51194"/>
    </source>
</evidence>
<reference evidence="12" key="1">
    <citation type="submission" date="2021-03" db="EMBL/GenBank/DDBJ databases">
        <authorList>
            <person name="Wang G."/>
        </authorList>
    </citation>
    <scope>NUCLEOTIDE SEQUENCE</scope>
    <source>
        <strain evidence="12">KCTC 12899</strain>
    </source>
</reference>
<dbReference type="GO" id="GO:0003684">
    <property type="term" value="F:damaged DNA binding"/>
    <property type="evidence" value="ECO:0007669"/>
    <property type="project" value="InterPro"/>
</dbReference>
<evidence type="ECO:0000256" key="2">
    <source>
        <dbReference type="ARBA" id="ARBA00022741"/>
    </source>
</evidence>
<dbReference type="Proteomes" id="UP000664417">
    <property type="component" value="Unassembled WGS sequence"/>
</dbReference>
<dbReference type="InterPro" id="IPR027417">
    <property type="entry name" value="P-loop_NTPase"/>
</dbReference>
<dbReference type="Gene3D" id="3.40.50.300">
    <property type="entry name" value="P-loop containing nucleotide triphosphate hydrolases"/>
    <property type="match status" value="2"/>
</dbReference>
<keyword evidence="8 9" id="KW-0234">DNA repair</keyword>
<dbReference type="SMART" id="SM00490">
    <property type="entry name" value="HELICc"/>
    <property type="match status" value="1"/>
</dbReference>
<dbReference type="InterPro" id="IPR004576">
    <property type="entry name" value="Mfd"/>
</dbReference>